<evidence type="ECO:0000313" key="5">
    <source>
        <dbReference type="Proteomes" id="UP000282832"/>
    </source>
</evidence>
<keyword evidence="5" id="KW-1185">Reference proteome</keyword>
<evidence type="ECO:0000259" key="2">
    <source>
        <dbReference type="Pfam" id="PF07632"/>
    </source>
</evidence>
<proteinExistence type="predicted"/>
<organism evidence="4 5">
    <name type="scientific">Sandaracinomonas limnophila</name>
    <dbReference type="NCBI Taxonomy" id="1862386"/>
    <lineage>
        <taxon>Bacteria</taxon>
        <taxon>Pseudomonadati</taxon>
        <taxon>Bacteroidota</taxon>
        <taxon>Cytophagia</taxon>
        <taxon>Cytophagales</taxon>
        <taxon>Flectobacillaceae</taxon>
        <taxon>Sandaracinomonas</taxon>
    </lineage>
</organism>
<dbReference type="Pfam" id="PF07632">
    <property type="entry name" value="Sde182_NH-like"/>
    <property type="match status" value="1"/>
</dbReference>
<dbReference type="Proteomes" id="UP000282832">
    <property type="component" value="Unassembled WGS sequence"/>
</dbReference>
<evidence type="ECO:0000259" key="3">
    <source>
        <dbReference type="Pfam" id="PF21027"/>
    </source>
</evidence>
<dbReference type="GO" id="GO:0016799">
    <property type="term" value="F:hydrolase activity, hydrolyzing N-glycosyl compounds"/>
    <property type="evidence" value="ECO:0007669"/>
    <property type="project" value="InterPro"/>
</dbReference>
<dbReference type="Gene3D" id="3.90.245.10">
    <property type="entry name" value="Ribonucleoside hydrolase-like"/>
    <property type="match status" value="1"/>
</dbReference>
<comment type="caution">
    <text evidence="4">The sequence shown here is derived from an EMBL/GenBank/DDBJ whole genome shotgun (WGS) entry which is preliminary data.</text>
</comment>
<dbReference type="OrthoDB" id="253051at2"/>
<dbReference type="AlphaFoldDB" id="A0A437PP41"/>
<dbReference type="InterPro" id="IPR013783">
    <property type="entry name" value="Ig-like_fold"/>
</dbReference>
<accession>A0A437PP41</accession>
<feature type="domain" description="Cellulose-binding Sde182 C-terminal" evidence="3">
    <location>
        <begin position="389"/>
        <end position="470"/>
    </location>
</feature>
<feature type="chain" id="PRO_5019075138" evidence="1">
    <location>
        <begin position="25"/>
        <end position="473"/>
    </location>
</feature>
<protein>
    <submittedName>
        <fullName evidence="4">DUF1593 domain-containing protein</fullName>
    </submittedName>
</protein>
<dbReference type="Gene3D" id="2.60.40.10">
    <property type="entry name" value="Immunoglobulins"/>
    <property type="match status" value="1"/>
</dbReference>
<dbReference type="EMBL" id="SACY01000004">
    <property type="protein sequence ID" value="RVU24050.1"/>
    <property type="molecule type" value="Genomic_DNA"/>
</dbReference>
<reference evidence="4 5" key="1">
    <citation type="submission" date="2019-01" db="EMBL/GenBank/DDBJ databases">
        <authorList>
            <person name="Chen W.-M."/>
        </authorList>
    </citation>
    <scope>NUCLEOTIDE SEQUENCE [LARGE SCALE GENOMIC DNA]</scope>
    <source>
        <strain evidence="4 5">FSY-15</strain>
    </source>
</reference>
<gene>
    <name evidence="4" type="ORF">EOJ36_08975</name>
</gene>
<dbReference type="InterPro" id="IPR036452">
    <property type="entry name" value="Ribo_hydro-like"/>
</dbReference>
<name>A0A437PP41_9BACT</name>
<feature type="signal peptide" evidence="1">
    <location>
        <begin position="1"/>
        <end position="24"/>
    </location>
</feature>
<keyword evidence="1" id="KW-0732">Signal</keyword>
<dbReference type="Pfam" id="PF21027">
    <property type="entry name" value="Sde0182_C"/>
    <property type="match status" value="1"/>
</dbReference>
<evidence type="ECO:0000313" key="4">
    <source>
        <dbReference type="EMBL" id="RVU24050.1"/>
    </source>
</evidence>
<feature type="domain" description="Cellulose-binding Sde182 nucleoside hydrolase-like" evidence="2">
    <location>
        <begin position="30"/>
        <end position="289"/>
    </location>
</feature>
<dbReference type="SUPFAM" id="SSF53590">
    <property type="entry name" value="Nucleoside hydrolase"/>
    <property type="match status" value="1"/>
</dbReference>
<dbReference type="InterPro" id="IPR011483">
    <property type="entry name" value="Sde182_NH-like"/>
</dbReference>
<evidence type="ECO:0000256" key="1">
    <source>
        <dbReference type="SAM" id="SignalP"/>
    </source>
</evidence>
<sequence length="473" mass="53310">MKNLQIKQLAILLIICLLGVNAQAQQTKKRVIVLTDIEADPDDSQSLIRFLMYSNQWDIEGLVATTSIHQKTTVFPESIHKILGAYQKVQPNMLLHEKGFPSYESLKALVKKGLPVYGMEGVGAGKDSEGSNWIVQQLLKKDDRPIWFSIWGGPNTLSQALYKIKETLPAAEATKVFQKVRIYTISDQDDSGPWIRKTFPDIFFVVTPGYSYSYATWLGMSAKAPGSDQESVSNEWLAKNIQQGHGPLGALYPDVAYGMEGDTPAYLGLIENGLNNANHPNIGGWGGRYELYVPKFRDSNSGGFRRENWPKDEPETRAIWTNAEDSLRGLDKVAYKSNTATIWRWRTAVQNDFAARIDWTTKKFNEVNHPPVVKTTHPDNFTVKSGDEFFLNAEGTIDPDGDSMSYLWFQYKEAGTYPGYVSTRPYSPNLYRLPITAPKVDKPETIHFILQVTDKGTPALTRYKRVVVRVEPK</sequence>
<dbReference type="RefSeq" id="WP_127804548.1">
    <property type="nucleotide sequence ID" value="NZ_SACY01000004.1"/>
</dbReference>
<dbReference type="InterPro" id="IPR048527">
    <property type="entry name" value="Sde182_C"/>
</dbReference>